<evidence type="ECO:0000313" key="3">
    <source>
        <dbReference type="Proteomes" id="UP000254792"/>
    </source>
</evidence>
<sequence length="153" mass="17968">MVIWIVLAVLVFLILIGFVCYTIISKFRNYQEQARLQIADAFVNLGVPEYQFVNPELEIELLKVVKKEVVSIKNNFGLARNNRDWEENRIKKNCFNIVKDYYEKDSGKVFKHLGAIKNQHLSKSQILGDETISIDERNRLIRELENEISKHKE</sequence>
<reference evidence="2 3" key="1">
    <citation type="submission" date="2018-07" db="EMBL/GenBank/DDBJ databases">
        <title>Complete genome sequence of Spiroplasma alleghenense PLHS-1 (ATCC 51752).</title>
        <authorList>
            <person name="Chou L."/>
            <person name="Lee T.-Y."/>
            <person name="Tsai Y.-M."/>
            <person name="Kuo C.-H."/>
        </authorList>
    </citation>
    <scope>NUCLEOTIDE SEQUENCE [LARGE SCALE GENOMIC DNA]</scope>
    <source>
        <strain evidence="2 3">PLHS-1</strain>
    </source>
</reference>
<feature type="transmembrane region" description="Helical" evidence="1">
    <location>
        <begin position="6"/>
        <end position="24"/>
    </location>
</feature>
<evidence type="ECO:0000256" key="1">
    <source>
        <dbReference type="SAM" id="Phobius"/>
    </source>
</evidence>
<organism evidence="2 3">
    <name type="scientific">Spiroplasma alleghenense</name>
    <dbReference type="NCBI Taxonomy" id="216931"/>
    <lineage>
        <taxon>Bacteria</taxon>
        <taxon>Bacillati</taxon>
        <taxon>Mycoplasmatota</taxon>
        <taxon>Mollicutes</taxon>
        <taxon>Entomoplasmatales</taxon>
        <taxon>Spiroplasmataceae</taxon>
        <taxon>Spiroplasma</taxon>
    </lineage>
</organism>
<dbReference type="Proteomes" id="UP000254792">
    <property type="component" value="Chromosome"/>
</dbReference>
<keyword evidence="3" id="KW-1185">Reference proteome</keyword>
<dbReference type="AlphaFoldDB" id="A0A345Z326"/>
<dbReference type="KEGG" id="salx:SALLE_v1c03310"/>
<proteinExistence type="predicted"/>
<keyword evidence="1" id="KW-0472">Membrane</keyword>
<evidence type="ECO:0000313" key="2">
    <source>
        <dbReference type="EMBL" id="AXK51005.1"/>
    </source>
</evidence>
<keyword evidence="1" id="KW-1133">Transmembrane helix</keyword>
<protein>
    <submittedName>
        <fullName evidence="2">Uncharacterized protein</fullName>
    </submittedName>
</protein>
<gene>
    <name evidence="2" type="ORF">SALLE_v1c03310</name>
</gene>
<name>A0A345Z326_9MOLU</name>
<keyword evidence="1" id="KW-0812">Transmembrane</keyword>
<dbReference type="EMBL" id="CP031376">
    <property type="protein sequence ID" value="AXK51005.1"/>
    <property type="molecule type" value="Genomic_DNA"/>
</dbReference>
<accession>A0A345Z326</accession>
<dbReference type="RefSeq" id="WP_115557922.1">
    <property type="nucleotide sequence ID" value="NZ_CP031376.1"/>
</dbReference>
<dbReference type="OrthoDB" id="9974524at2"/>